<dbReference type="VEuPathDB" id="TriTrypDB:ADEAN_000462000"/>
<organism evidence="1 2">
    <name type="scientific">Angomonas deanei</name>
    <dbReference type="NCBI Taxonomy" id="59799"/>
    <lineage>
        <taxon>Eukaryota</taxon>
        <taxon>Discoba</taxon>
        <taxon>Euglenozoa</taxon>
        <taxon>Kinetoplastea</taxon>
        <taxon>Metakinetoplastina</taxon>
        <taxon>Trypanosomatida</taxon>
        <taxon>Trypanosomatidae</taxon>
        <taxon>Strigomonadinae</taxon>
        <taxon>Angomonas</taxon>
    </lineage>
</organism>
<dbReference type="GO" id="GO:0005737">
    <property type="term" value="C:cytoplasm"/>
    <property type="evidence" value="ECO:0007669"/>
    <property type="project" value="TreeGrafter"/>
</dbReference>
<dbReference type="Proteomes" id="UP000515908">
    <property type="component" value="Chromosome 08"/>
</dbReference>
<evidence type="ECO:0000313" key="1">
    <source>
        <dbReference type="EMBL" id="CAD2217142.1"/>
    </source>
</evidence>
<dbReference type="InterPro" id="IPR019516">
    <property type="entry name" value="Glomulin/ALF4"/>
</dbReference>
<sequence>MDELFSVDLQAAFGVEEPNLPAIEKLDPMFLPHLEGVHLLGMPEEKIETLQASLQPLPFDIRELLMALASINTAVFQVEPERMTYYVRLFNRAFLQLWFHTRKRYTDPVQQRSVMRAWATDALEKVRSILNLLVLRDDTKITPIVFEEVQNEIQENSNPWKGDDRRRVVEEICPLLRTFLANIYVIGTAKEVTFALLSLYGVLTSCAPLDELKDMKDVLQQTLCQIEDNDNPLSMAEDCLVYFSADEDNRAMHREYERGESSLPMSKRVVFLERQKALREELTLIEELPQETMHPPVSFQPTSTFLVGGTAVIWDSLRWSPFSLASPKRILEMILPYMSVILSSTSDEELRYGIALLGALLPRIPRYTFHFEGEKFSTEEFLLNTDYVSQFHTETFKTFFDTCKQLIGVSSVHKEETLRTASRSCAMDLIWLLQEETRLRVLFSLIHLCPYPSVSAFLLRTLLDEWQAYNASQPPSTQPSAPCYEVEFPTKFMECVQSFVLKVKAGNAEFFEPLVASLNFLLLFLSSERKKSNGTSRLQWREDGKLAVVRKADLGWSVALSRFKNKILPSLREWLSPDPNTQVLSPLDVFTLESLVEKLSNFFAVDEN</sequence>
<dbReference type="AlphaFoldDB" id="A0A7G2CG37"/>
<proteinExistence type="predicted"/>
<dbReference type="PANTHER" id="PTHR15430">
    <property type="entry name" value="GLOMULIN"/>
    <property type="match status" value="1"/>
</dbReference>
<name>A0A7G2CG37_9TRYP</name>
<protein>
    <submittedName>
        <fullName evidence="1">Uncharacterized protein</fullName>
    </submittedName>
</protein>
<dbReference type="GO" id="GO:0055105">
    <property type="term" value="F:ubiquitin-protein transferase inhibitor activity"/>
    <property type="evidence" value="ECO:0007669"/>
    <property type="project" value="TreeGrafter"/>
</dbReference>
<dbReference type="EMBL" id="LR877152">
    <property type="protein sequence ID" value="CAD2217142.1"/>
    <property type="molecule type" value="Genomic_DNA"/>
</dbReference>
<evidence type="ECO:0000313" key="2">
    <source>
        <dbReference type="Proteomes" id="UP000515908"/>
    </source>
</evidence>
<reference evidence="1 2" key="1">
    <citation type="submission" date="2020-08" db="EMBL/GenBank/DDBJ databases">
        <authorList>
            <person name="Newling K."/>
            <person name="Davey J."/>
            <person name="Forrester S."/>
        </authorList>
    </citation>
    <scope>NUCLEOTIDE SEQUENCE [LARGE SCALE GENOMIC DNA]</scope>
    <source>
        <strain evidence="2">Crithidia deanei Carvalho (ATCC PRA-265)</strain>
    </source>
</reference>
<keyword evidence="2" id="KW-1185">Reference proteome</keyword>
<dbReference type="PANTHER" id="PTHR15430:SF1">
    <property type="entry name" value="GLOMULIN"/>
    <property type="match status" value="1"/>
</dbReference>
<gene>
    <name evidence="1" type="ORF">ADEAN_000462000</name>
</gene>
<accession>A0A7G2CG37</accession>